<keyword evidence="11" id="KW-0508">mRNA splicing</keyword>
<protein>
    <recommendedName>
        <fullName evidence="14">Btz domain-containing protein</fullName>
    </recommendedName>
</protein>
<dbReference type="GO" id="GO:0003729">
    <property type="term" value="F:mRNA binding"/>
    <property type="evidence" value="ECO:0007669"/>
    <property type="project" value="InterPro"/>
</dbReference>
<dbReference type="VEuPathDB" id="FungiDB:BO71DRAFT_452687"/>
<feature type="compositionally biased region" description="Acidic residues" evidence="13">
    <location>
        <begin position="46"/>
        <end position="61"/>
    </location>
</feature>
<keyword evidence="6" id="KW-0507">mRNA processing</keyword>
<dbReference type="GO" id="GO:0051028">
    <property type="term" value="P:mRNA transport"/>
    <property type="evidence" value="ECO:0007669"/>
    <property type="project" value="UniProtKB-KW"/>
</dbReference>
<feature type="region of interest" description="Disordered" evidence="13">
    <location>
        <begin position="155"/>
        <end position="206"/>
    </location>
</feature>
<name>A0A319CZ10_9EURO</name>
<evidence type="ECO:0000256" key="4">
    <source>
        <dbReference type="ARBA" id="ARBA00022448"/>
    </source>
</evidence>
<reference evidence="15 16" key="1">
    <citation type="submission" date="2018-02" db="EMBL/GenBank/DDBJ databases">
        <title>The genomes of Aspergillus section Nigri reveals drivers in fungal speciation.</title>
        <authorList>
            <consortium name="DOE Joint Genome Institute"/>
            <person name="Vesth T.C."/>
            <person name="Nybo J."/>
            <person name="Theobald S."/>
            <person name="Brandl J."/>
            <person name="Frisvad J.C."/>
            <person name="Nielsen K.F."/>
            <person name="Lyhne E.K."/>
            <person name="Kogle M.E."/>
            <person name="Kuo A."/>
            <person name="Riley R."/>
            <person name="Clum A."/>
            <person name="Nolan M."/>
            <person name="Lipzen A."/>
            <person name="Salamov A."/>
            <person name="Henrissat B."/>
            <person name="Wiebenga A."/>
            <person name="De vries R.P."/>
            <person name="Grigoriev I.V."/>
            <person name="Mortensen U.H."/>
            <person name="Andersen M.R."/>
            <person name="Baker S.E."/>
        </authorList>
    </citation>
    <scope>NUCLEOTIDE SEQUENCE [LARGE SCALE GENOMIC DNA]</scope>
    <source>
        <strain evidence="15 16">CBS 707.79</strain>
    </source>
</reference>
<feature type="region of interest" description="Disordered" evidence="13">
    <location>
        <begin position="246"/>
        <end position="301"/>
    </location>
</feature>
<feature type="region of interest" description="Disordered" evidence="13">
    <location>
        <begin position="1"/>
        <end position="125"/>
    </location>
</feature>
<evidence type="ECO:0000256" key="1">
    <source>
        <dbReference type="ARBA" id="ARBA00004123"/>
    </source>
</evidence>
<evidence type="ECO:0000256" key="11">
    <source>
        <dbReference type="ARBA" id="ARBA00023187"/>
    </source>
</evidence>
<keyword evidence="8" id="KW-0810">Translation regulation</keyword>
<dbReference type="GO" id="GO:0035145">
    <property type="term" value="C:exon-exon junction complex"/>
    <property type="evidence" value="ECO:0007669"/>
    <property type="project" value="InterPro"/>
</dbReference>
<dbReference type="AlphaFoldDB" id="A0A319CZ10"/>
<dbReference type="GO" id="GO:0000184">
    <property type="term" value="P:nuclear-transcribed mRNA catabolic process, nonsense-mediated decay"/>
    <property type="evidence" value="ECO:0007669"/>
    <property type="project" value="UniProtKB-KW"/>
</dbReference>
<gene>
    <name evidence="15" type="ORF">BO71DRAFT_452687</name>
</gene>
<feature type="compositionally biased region" description="Polar residues" evidence="13">
    <location>
        <begin position="434"/>
        <end position="444"/>
    </location>
</feature>
<feature type="region of interest" description="Disordered" evidence="13">
    <location>
        <begin position="329"/>
        <end position="351"/>
    </location>
</feature>
<dbReference type="GO" id="GO:0006417">
    <property type="term" value="P:regulation of translation"/>
    <property type="evidence" value="ECO:0007669"/>
    <property type="project" value="UniProtKB-KW"/>
</dbReference>
<evidence type="ECO:0000256" key="9">
    <source>
        <dbReference type="ARBA" id="ARBA00022884"/>
    </source>
</evidence>
<proteinExistence type="inferred from homology"/>
<evidence type="ECO:0000313" key="15">
    <source>
        <dbReference type="EMBL" id="PYH90555.1"/>
    </source>
</evidence>
<evidence type="ECO:0000256" key="8">
    <source>
        <dbReference type="ARBA" id="ARBA00022845"/>
    </source>
</evidence>
<evidence type="ECO:0000256" key="5">
    <source>
        <dbReference type="ARBA" id="ARBA00022490"/>
    </source>
</evidence>
<dbReference type="Pfam" id="PF09405">
    <property type="entry name" value="Btz"/>
    <property type="match status" value="1"/>
</dbReference>
<dbReference type="OrthoDB" id="5413466at2759"/>
<evidence type="ECO:0000256" key="10">
    <source>
        <dbReference type="ARBA" id="ARBA00023161"/>
    </source>
</evidence>
<feature type="compositionally biased region" description="Basic residues" evidence="13">
    <location>
        <begin position="30"/>
        <end position="42"/>
    </location>
</feature>
<feature type="compositionally biased region" description="Basic and acidic residues" evidence="13">
    <location>
        <begin position="174"/>
        <end position="198"/>
    </location>
</feature>
<evidence type="ECO:0000259" key="14">
    <source>
        <dbReference type="SMART" id="SM01044"/>
    </source>
</evidence>
<keyword evidence="4" id="KW-0813">Transport</keyword>
<dbReference type="InterPro" id="IPR018545">
    <property type="entry name" value="Btz_dom"/>
</dbReference>
<feature type="compositionally biased region" description="Pro residues" evidence="13">
    <location>
        <begin position="450"/>
        <end position="470"/>
    </location>
</feature>
<evidence type="ECO:0000256" key="2">
    <source>
        <dbReference type="ARBA" id="ARBA00004496"/>
    </source>
</evidence>
<keyword evidence="12" id="KW-0539">Nucleus</keyword>
<feature type="domain" description="Btz" evidence="14">
    <location>
        <begin position="155"/>
        <end position="289"/>
    </location>
</feature>
<feature type="compositionally biased region" description="Low complexity" evidence="13">
    <location>
        <begin position="13"/>
        <end position="27"/>
    </location>
</feature>
<dbReference type="Proteomes" id="UP000247810">
    <property type="component" value="Unassembled WGS sequence"/>
</dbReference>
<feature type="compositionally biased region" description="Acidic residues" evidence="13">
    <location>
        <begin position="71"/>
        <end position="85"/>
    </location>
</feature>
<keyword evidence="10" id="KW-0866">Nonsense-mediated mRNA decay</keyword>
<dbReference type="SMART" id="SM01044">
    <property type="entry name" value="Btz"/>
    <property type="match status" value="1"/>
</dbReference>
<dbReference type="EMBL" id="KZ825978">
    <property type="protein sequence ID" value="PYH90555.1"/>
    <property type="molecule type" value="Genomic_DNA"/>
</dbReference>
<evidence type="ECO:0000256" key="7">
    <source>
        <dbReference type="ARBA" id="ARBA00022816"/>
    </source>
</evidence>
<evidence type="ECO:0000256" key="12">
    <source>
        <dbReference type="ARBA" id="ARBA00023242"/>
    </source>
</evidence>
<dbReference type="GO" id="GO:0008380">
    <property type="term" value="P:RNA splicing"/>
    <property type="evidence" value="ECO:0007669"/>
    <property type="project" value="UniProtKB-KW"/>
</dbReference>
<feature type="compositionally biased region" description="Basic residues" evidence="13">
    <location>
        <begin position="331"/>
        <end position="343"/>
    </location>
</feature>
<keyword evidence="9" id="KW-0694">RNA-binding</keyword>
<evidence type="ECO:0000256" key="3">
    <source>
        <dbReference type="ARBA" id="ARBA00009548"/>
    </source>
</evidence>
<evidence type="ECO:0000256" key="13">
    <source>
        <dbReference type="SAM" id="MobiDB-lite"/>
    </source>
</evidence>
<comment type="similarity">
    <text evidence="3">Belongs to the CASC3 family.</text>
</comment>
<keyword evidence="7" id="KW-0509">mRNA transport</keyword>
<feature type="region of interest" description="Disordered" evidence="13">
    <location>
        <begin position="410"/>
        <end position="470"/>
    </location>
</feature>
<feature type="compositionally biased region" description="Basic residues" evidence="13">
    <location>
        <begin position="112"/>
        <end position="125"/>
    </location>
</feature>
<comment type="subcellular location">
    <subcellularLocation>
        <location evidence="2">Cytoplasm</location>
    </subcellularLocation>
    <subcellularLocation>
        <location evidence="1">Nucleus</location>
    </subcellularLocation>
</comment>
<dbReference type="GO" id="GO:0006397">
    <property type="term" value="P:mRNA processing"/>
    <property type="evidence" value="ECO:0007669"/>
    <property type="project" value="UniProtKB-KW"/>
</dbReference>
<dbReference type="STRING" id="1448320.A0A319CZ10"/>
<sequence length="704" mass="76253">MPAGLVRDPPRSRPALSPLSPLDSSALMAPRRHNIGASRRRRRDEGEDEGSLDGELEEDSLSEGSVISHQDDEDADGEGSDDSGDELSVSRDAGHRAPQPNGRRMPAASQKLGRRHSASPGKRHMVTAMSDTEAMMNGMRLSDEATVVAEIHFDEMKGESGQPTGRTPSAPPTEPKRESLAEKKRRDHEQYTKEKDENPAFVPTRGSFFLHDKRSTDTVTNGYKPFTKPKSRPYGLIVDGNVRKNQVKPDASEGQWTHDLHDTVAGDDPPALKPPTMSATLSNYPPKPVPTAPRSSPPNRSFSSTTLIGNVPVVVFLPGMAQPISYTAVSKKQHTRLPQHRPPLRRDKPVRISLPGQPARYIFPATERSFIFIPRALRPNQQAFRGRRGGFFGGRRPSIYAGSTYTPSVSISRRSSFGKPPSQEGYHSPAGSVISRQTIVTTDNGKPVVRLPPPPRPPVGVPPAPTGPPSAVPLLPPQPQPPVYRESRPTLIPMHQPRPQKTVSVADIETPASFPFNPPQPQQEQPFHHQVPIPAGGPIYPPDAVGLPPSAHPSATPLSHIPERAIHAQPFQPYGFQQPQTFYPPSYPPSAVYYPVSTSDYSQYNGAVGPGASVPPFPPGQHASYMMPGAHTAAEQASQQNTVAHEAGGTVYFYDTTQMYQNNSYGVPNAPGPGGVVGMGGMITPPGTTYYYPPPQGGVYFASQ</sequence>
<organism evidence="15 16">
    <name type="scientific">Aspergillus ellipticus CBS 707.79</name>
    <dbReference type="NCBI Taxonomy" id="1448320"/>
    <lineage>
        <taxon>Eukaryota</taxon>
        <taxon>Fungi</taxon>
        <taxon>Dikarya</taxon>
        <taxon>Ascomycota</taxon>
        <taxon>Pezizomycotina</taxon>
        <taxon>Eurotiomycetes</taxon>
        <taxon>Eurotiomycetidae</taxon>
        <taxon>Eurotiales</taxon>
        <taxon>Aspergillaceae</taxon>
        <taxon>Aspergillus</taxon>
        <taxon>Aspergillus subgen. Circumdati</taxon>
    </lineage>
</organism>
<dbReference type="GO" id="GO:0005737">
    <property type="term" value="C:cytoplasm"/>
    <property type="evidence" value="ECO:0007669"/>
    <property type="project" value="UniProtKB-SubCell"/>
</dbReference>
<keyword evidence="16" id="KW-1185">Reference proteome</keyword>
<evidence type="ECO:0000256" key="6">
    <source>
        <dbReference type="ARBA" id="ARBA00022664"/>
    </source>
</evidence>
<accession>A0A319CZ10</accession>
<evidence type="ECO:0000313" key="16">
    <source>
        <dbReference type="Proteomes" id="UP000247810"/>
    </source>
</evidence>
<keyword evidence="5" id="KW-0963">Cytoplasm</keyword>